<organism evidence="8 9">
    <name type="scientific">Vagococcus acidifermentans</name>
    <dbReference type="NCBI Taxonomy" id="564710"/>
    <lineage>
        <taxon>Bacteria</taxon>
        <taxon>Bacillati</taxon>
        <taxon>Bacillota</taxon>
        <taxon>Bacilli</taxon>
        <taxon>Lactobacillales</taxon>
        <taxon>Enterococcaceae</taxon>
        <taxon>Vagococcus</taxon>
    </lineage>
</organism>
<dbReference type="AlphaFoldDB" id="A0A430AXZ8"/>
<dbReference type="PROSITE" id="PS00760">
    <property type="entry name" value="SPASE_I_2"/>
    <property type="match status" value="1"/>
</dbReference>
<dbReference type="PANTHER" id="PTHR43390">
    <property type="entry name" value="SIGNAL PEPTIDASE I"/>
    <property type="match status" value="1"/>
</dbReference>
<dbReference type="PRINTS" id="PR00727">
    <property type="entry name" value="LEADERPTASE"/>
</dbReference>
<dbReference type="InterPro" id="IPR019757">
    <property type="entry name" value="Pept_S26A_signal_pept_1_Lys-AS"/>
</dbReference>
<dbReference type="SUPFAM" id="SSF51306">
    <property type="entry name" value="LexA/Signal peptidase"/>
    <property type="match status" value="1"/>
</dbReference>
<evidence type="ECO:0000256" key="3">
    <source>
        <dbReference type="ARBA" id="ARBA00013208"/>
    </source>
</evidence>
<dbReference type="Pfam" id="PF10502">
    <property type="entry name" value="Peptidase_S26"/>
    <property type="match status" value="1"/>
</dbReference>
<feature type="transmembrane region" description="Helical" evidence="6">
    <location>
        <begin position="12"/>
        <end position="32"/>
    </location>
</feature>
<dbReference type="GO" id="GO:0005886">
    <property type="term" value="C:plasma membrane"/>
    <property type="evidence" value="ECO:0007669"/>
    <property type="project" value="UniProtKB-SubCell"/>
</dbReference>
<evidence type="ECO:0000313" key="8">
    <source>
        <dbReference type="EMBL" id="RSU12942.1"/>
    </source>
</evidence>
<evidence type="ECO:0000256" key="5">
    <source>
        <dbReference type="PIRSR" id="PIRSR600223-1"/>
    </source>
</evidence>
<comment type="similarity">
    <text evidence="6">Belongs to the peptidase S26 family.</text>
</comment>
<keyword evidence="4 6" id="KW-0378">Hydrolase</keyword>
<evidence type="ECO:0000313" key="9">
    <source>
        <dbReference type="Proteomes" id="UP000286773"/>
    </source>
</evidence>
<dbReference type="PANTHER" id="PTHR43390:SF8">
    <property type="entry name" value="SIGNAL PEPTIDASE I"/>
    <property type="match status" value="1"/>
</dbReference>
<dbReference type="CDD" id="cd06530">
    <property type="entry name" value="S26_SPase_I"/>
    <property type="match status" value="1"/>
</dbReference>
<keyword evidence="6" id="KW-0645">Protease</keyword>
<evidence type="ECO:0000256" key="4">
    <source>
        <dbReference type="ARBA" id="ARBA00022801"/>
    </source>
</evidence>
<keyword evidence="9" id="KW-1185">Reference proteome</keyword>
<evidence type="ECO:0000256" key="6">
    <source>
        <dbReference type="RuleBase" id="RU362042"/>
    </source>
</evidence>
<keyword evidence="6" id="KW-0812">Transmembrane</keyword>
<keyword evidence="6" id="KW-0472">Membrane</keyword>
<dbReference type="InterPro" id="IPR019533">
    <property type="entry name" value="Peptidase_S26"/>
</dbReference>
<feature type="active site" evidence="5">
    <location>
        <position position="40"/>
    </location>
</feature>
<feature type="active site" evidence="5">
    <location>
        <position position="77"/>
    </location>
</feature>
<gene>
    <name evidence="8" type="ORF">CBF27_05230</name>
</gene>
<sequence>MKRTLTDKFWYWVKIFVVAGTLAFLIRAFILVPVQVSGTSMEETLTEKDYILMERMTPVKRFDIIVFGLPNGETYVKRVIGLPGEHVAYQDDQLYIDGVQVDEPFLPASKKNEGQLLTTDLDAADITGTETIPDEHYFVLGDNRRLSKDSRSFGAVPADKIFGKARMVYFPLQHFGIIN</sequence>
<dbReference type="RefSeq" id="WP_126813102.1">
    <property type="nucleotide sequence ID" value="NZ_NGKC01000004.1"/>
</dbReference>
<protein>
    <recommendedName>
        <fullName evidence="3 6">Signal peptidase I</fullName>
        <ecNumber evidence="3 6">3.4.21.89</ecNumber>
    </recommendedName>
</protein>
<proteinExistence type="inferred from homology"/>
<dbReference type="Proteomes" id="UP000286773">
    <property type="component" value="Unassembled WGS sequence"/>
</dbReference>
<comment type="subcellular location">
    <subcellularLocation>
        <location evidence="2">Cell membrane</location>
        <topology evidence="2">Single-pass type II membrane protein</topology>
    </subcellularLocation>
    <subcellularLocation>
        <location evidence="6">Membrane</location>
        <topology evidence="6">Single-pass type II membrane protein</topology>
    </subcellularLocation>
</comment>
<comment type="catalytic activity">
    <reaction evidence="1 6">
        <text>Cleavage of hydrophobic, N-terminal signal or leader sequences from secreted and periplasmic proteins.</text>
        <dbReference type="EC" id="3.4.21.89"/>
    </reaction>
</comment>
<dbReference type="Gene3D" id="2.10.109.10">
    <property type="entry name" value="Umud Fragment, subunit A"/>
    <property type="match status" value="1"/>
</dbReference>
<dbReference type="GO" id="GO:0009003">
    <property type="term" value="F:signal peptidase activity"/>
    <property type="evidence" value="ECO:0007669"/>
    <property type="project" value="UniProtKB-EC"/>
</dbReference>
<keyword evidence="6" id="KW-1133">Transmembrane helix</keyword>
<dbReference type="EMBL" id="NGKC01000004">
    <property type="protein sequence ID" value="RSU12942.1"/>
    <property type="molecule type" value="Genomic_DNA"/>
</dbReference>
<dbReference type="PROSITE" id="PS00761">
    <property type="entry name" value="SPASE_I_3"/>
    <property type="match status" value="1"/>
</dbReference>
<evidence type="ECO:0000259" key="7">
    <source>
        <dbReference type="Pfam" id="PF10502"/>
    </source>
</evidence>
<dbReference type="GO" id="GO:0004252">
    <property type="term" value="F:serine-type endopeptidase activity"/>
    <property type="evidence" value="ECO:0007669"/>
    <property type="project" value="InterPro"/>
</dbReference>
<evidence type="ECO:0000256" key="1">
    <source>
        <dbReference type="ARBA" id="ARBA00000677"/>
    </source>
</evidence>
<dbReference type="InterPro" id="IPR036286">
    <property type="entry name" value="LexA/Signal_pep-like_sf"/>
</dbReference>
<dbReference type="OrthoDB" id="9802919at2"/>
<accession>A0A430AXZ8</accession>
<dbReference type="InterPro" id="IPR019758">
    <property type="entry name" value="Pept_S26A_signal_pept_1_CS"/>
</dbReference>
<dbReference type="EC" id="3.4.21.89" evidence="3 6"/>
<evidence type="ECO:0000256" key="2">
    <source>
        <dbReference type="ARBA" id="ARBA00004401"/>
    </source>
</evidence>
<name>A0A430AXZ8_9ENTE</name>
<dbReference type="InterPro" id="IPR000223">
    <property type="entry name" value="Pept_S26A_signal_pept_1"/>
</dbReference>
<dbReference type="GO" id="GO:0006465">
    <property type="term" value="P:signal peptide processing"/>
    <property type="evidence" value="ECO:0007669"/>
    <property type="project" value="InterPro"/>
</dbReference>
<feature type="domain" description="Peptidase S26" evidence="7">
    <location>
        <begin position="11"/>
        <end position="170"/>
    </location>
</feature>
<dbReference type="NCBIfam" id="TIGR02227">
    <property type="entry name" value="sigpep_I_bact"/>
    <property type="match status" value="1"/>
</dbReference>
<reference evidence="8 9" key="1">
    <citation type="submission" date="2017-05" db="EMBL/GenBank/DDBJ databases">
        <title>Vagococcus spp. assemblies.</title>
        <authorList>
            <person name="Gulvik C.A."/>
        </authorList>
    </citation>
    <scope>NUCLEOTIDE SEQUENCE [LARGE SCALE GENOMIC DNA]</scope>
    <source>
        <strain evidence="8 9">LMG 24798</strain>
    </source>
</reference>
<comment type="caution">
    <text evidence="8">The sequence shown here is derived from an EMBL/GenBank/DDBJ whole genome shotgun (WGS) entry which is preliminary data.</text>
</comment>